<name>A0A8C5BGJ2_GADMO</name>
<dbReference type="AlphaFoldDB" id="A0A8C5BGJ2"/>
<feature type="domain" description="EF-hand" evidence="6">
    <location>
        <begin position="517"/>
        <end position="552"/>
    </location>
</feature>
<dbReference type="GO" id="GO:0005509">
    <property type="term" value="F:calcium ion binding"/>
    <property type="evidence" value="ECO:0007669"/>
    <property type="project" value="InterPro"/>
</dbReference>
<dbReference type="SMART" id="SM00054">
    <property type="entry name" value="EFh"/>
    <property type="match status" value="2"/>
</dbReference>
<feature type="domain" description="EF-hand" evidence="6">
    <location>
        <begin position="478"/>
        <end position="507"/>
    </location>
</feature>
<dbReference type="GO" id="GO:0005783">
    <property type="term" value="C:endoplasmic reticulum"/>
    <property type="evidence" value="ECO:0007669"/>
    <property type="project" value="UniProtKB-SubCell"/>
</dbReference>
<dbReference type="Gene3D" id="1.10.238.10">
    <property type="entry name" value="EF-hand"/>
    <property type="match status" value="1"/>
</dbReference>
<evidence type="ECO:0000313" key="7">
    <source>
        <dbReference type="Ensembl" id="ENSGMOP00000045766.1"/>
    </source>
</evidence>
<organism evidence="7 8">
    <name type="scientific">Gadus morhua</name>
    <name type="common">Atlantic cod</name>
    <dbReference type="NCBI Taxonomy" id="8049"/>
    <lineage>
        <taxon>Eukaryota</taxon>
        <taxon>Metazoa</taxon>
        <taxon>Chordata</taxon>
        <taxon>Craniata</taxon>
        <taxon>Vertebrata</taxon>
        <taxon>Euteleostomi</taxon>
        <taxon>Actinopterygii</taxon>
        <taxon>Neopterygii</taxon>
        <taxon>Teleostei</taxon>
        <taxon>Neoteleostei</taxon>
        <taxon>Acanthomorphata</taxon>
        <taxon>Zeiogadaria</taxon>
        <taxon>Gadariae</taxon>
        <taxon>Gadiformes</taxon>
        <taxon>Gadoidei</taxon>
        <taxon>Gadidae</taxon>
        <taxon>Gadus</taxon>
    </lineage>
</organism>
<reference evidence="7" key="2">
    <citation type="submission" date="2025-09" db="UniProtKB">
        <authorList>
            <consortium name="Ensembl"/>
        </authorList>
    </citation>
    <scope>IDENTIFICATION</scope>
</reference>
<accession>A0A8C5BGJ2</accession>
<dbReference type="InterPro" id="IPR002048">
    <property type="entry name" value="EF_hand_dom"/>
</dbReference>
<dbReference type="InterPro" id="IPR051989">
    <property type="entry name" value="FKBP-like_isomerase"/>
</dbReference>
<dbReference type="PROSITE" id="PS50222">
    <property type="entry name" value="EF_HAND_2"/>
    <property type="match status" value="2"/>
</dbReference>
<dbReference type="InterPro" id="IPR011992">
    <property type="entry name" value="EF-hand-dom_pair"/>
</dbReference>
<dbReference type="PANTHER" id="PTHR46046:SF3">
    <property type="entry name" value="PEPTIDYL-PROLYL CIS-TRANS ISOMERASE FKBP10"/>
    <property type="match status" value="1"/>
</dbReference>
<keyword evidence="8" id="KW-1185">Reference proteome</keyword>
<dbReference type="PROSITE" id="PS50059">
    <property type="entry name" value="FKBP_PPIASE"/>
    <property type="match status" value="4"/>
</dbReference>
<dbReference type="InterPro" id="IPR018247">
    <property type="entry name" value="EF_Hand_1_Ca_BS"/>
</dbReference>
<protein>
    <recommendedName>
        <fullName evidence="4">peptidylprolyl isomerase</fullName>
        <ecNumber evidence="4">5.2.1.8</ecNumber>
    </recommendedName>
</protein>
<dbReference type="InterPro" id="IPR046357">
    <property type="entry name" value="PPIase_dom_sf"/>
</dbReference>
<keyword evidence="2" id="KW-0677">Repeat</keyword>
<evidence type="ECO:0000256" key="4">
    <source>
        <dbReference type="PROSITE-ProRule" id="PRU00277"/>
    </source>
</evidence>
<dbReference type="Gene3D" id="3.10.50.40">
    <property type="match status" value="4"/>
</dbReference>
<reference evidence="7" key="1">
    <citation type="submission" date="2025-08" db="UniProtKB">
        <authorList>
            <consortium name="Ensembl"/>
        </authorList>
    </citation>
    <scope>IDENTIFICATION</scope>
</reference>
<evidence type="ECO:0000256" key="3">
    <source>
        <dbReference type="ARBA" id="ARBA00022837"/>
    </source>
</evidence>
<sequence length="560" mass="61665">WPNRGFVYRAGVRSRRPLSSACNPSPVGDVVVERYSTPAACPREVKNGDHVRYHYNVTLLDGKTFDSSHQKGVPKVGLIGEGRLIAGIEKGIVGMCINERRKVTVPSHLAYGAAGAGDVVPPDATLVFDLHLLDLWNNADMVVTKTISTPKDCRRSIMRTDFARYHFNGTLLDGTLFDSSYAREQTHDSLVGEGWLIKGLDEGLLGMCVGEIRTVVIPPFKGYGEKGLGQEVPSQATLIYSILLVDIHNAKDNITVENQVVPESCTRKSVVGDYMRYHYNGTFLNGVTFDTSYQRNTTYNTYIGMGYVITGMDQGLLDVCVGETRRVIIPPHLAYGEQGAGKDIPGSAVLVFDVDIIDFHNPKDNITVEIISKPEICNETSDANDLIHYHYNCSLMDGTLLFALLGADKVIDGLDQGLRGMCVGEKRVVTVPPHLGHGEKGATGVPGSAVLVFELELIDLAKGVPPGYLFVWLGESPQELFDSLDMNKNKEVPEEEFGEFIKLQVAEGKGRMKPGMDPEEIIADMFKNQDRNHDGLITPDELKLKVEEDQEREAAQHTEL</sequence>
<keyword evidence="4" id="KW-0413">Isomerase</keyword>
<dbReference type="Pfam" id="PF00254">
    <property type="entry name" value="FKBP_C"/>
    <property type="match status" value="4"/>
</dbReference>
<dbReference type="PANTHER" id="PTHR46046">
    <property type="entry name" value="PEPTIDYLPROLYL ISOMERASE"/>
    <property type="match status" value="1"/>
</dbReference>
<dbReference type="SUPFAM" id="SSF54534">
    <property type="entry name" value="FKBP-like"/>
    <property type="match status" value="4"/>
</dbReference>
<dbReference type="GeneTree" id="ENSGT00940000156331"/>
<evidence type="ECO:0000259" key="5">
    <source>
        <dbReference type="PROSITE" id="PS50059"/>
    </source>
</evidence>
<keyword evidence="1" id="KW-0479">Metal-binding</keyword>
<feature type="domain" description="PPIase FKBP-type" evidence="5">
    <location>
        <begin position="48"/>
        <end position="136"/>
    </location>
</feature>
<dbReference type="PROSITE" id="PS00018">
    <property type="entry name" value="EF_HAND_1"/>
    <property type="match status" value="1"/>
</dbReference>
<feature type="domain" description="PPIase FKBP-type" evidence="5">
    <location>
        <begin position="160"/>
        <end position="248"/>
    </location>
</feature>
<evidence type="ECO:0000256" key="2">
    <source>
        <dbReference type="ARBA" id="ARBA00022737"/>
    </source>
</evidence>
<dbReference type="GO" id="GO:0003755">
    <property type="term" value="F:peptidyl-prolyl cis-trans isomerase activity"/>
    <property type="evidence" value="ECO:0007669"/>
    <property type="project" value="UniProtKB-KW"/>
</dbReference>
<evidence type="ECO:0000259" key="6">
    <source>
        <dbReference type="PROSITE" id="PS50222"/>
    </source>
</evidence>
<dbReference type="Proteomes" id="UP000694546">
    <property type="component" value="Chromosome 18"/>
</dbReference>
<evidence type="ECO:0000313" key="8">
    <source>
        <dbReference type="Proteomes" id="UP000694546"/>
    </source>
</evidence>
<keyword evidence="3" id="KW-0106">Calcium</keyword>
<dbReference type="InterPro" id="IPR001179">
    <property type="entry name" value="PPIase_FKBP_dom"/>
</dbReference>
<keyword evidence="4" id="KW-0697">Rotamase</keyword>
<comment type="catalytic activity">
    <reaction evidence="4">
        <text>[protein]-peptidylproline (omega=180) = [protein]-peptidylproline (omega=0)</text>
        <dbReference type="Rhea" id="RHEA:16237"/>
        <dbReference type="Rhea" id="RHEA-COMP:10747"/>
        <dbReference type="Rhea" id="RHEA-COMP:10748"/>
        <dbReference type="ChEBI" id="CHEBI:83833"/>
        <dbReference type="ChEBI" id="CHEBI:83834"/>
        <dbReference type="EC" id="5.2.1.8"/>
    </reaction>
</comment>
<feature type="domain" description="PPIase FKBP-type" evidence="5">
    <location>
        <begin position="272"/>
        <end position="360"/>
    </location>
</feature>
<proteinExistence type="predicted"/>
<feature type="domain" description="PPIase FKBP-type" evidence="5">
    <location>
        <begin position="384"/>
        <end position="461"/>
    </location>
</feature>
<dbReference type="EC" id="5.2.1.8" evidence="4"/>
<evidence type="ECO:0000256" key="1">
    <source>
        <dbReference type="ARBA" id="ARBA00022723"/>
    </source>
</evidence>
<dbReference type="Ensembl" id="ENSGMOT00000043110.1">
    <property type="protein sequence ID" value="ENSGMOP00000045766.1"/>
    <property type="gene ID" value="ENSGMOG00000006353.2"/>
</dbReference>
<dbReference type="SUPFAM" id="SSF47473">
    <property type="entry name" value="EF-hand"/>
    <property type="match status" value="1"/>
</dbReference>